<name>A0A1H8SGM3_9ACTN</name>
<keyword evidence="2" id="KW-1185">Reference proteome</keyword>
<evidence type="ECO:0000313" key="1">
    <source>
        <dbReference type="EMBL" id="SEO77458.1"/>
    </source>
</evidence>
<gene>
    <name evidence="1" type="ORF">SAMN05660991_01673</name>
</gene>
<dbReference type="STRING" id="673521.SAMN05660991_01673"/>
<dbReference type="AlphaFoldDB" id="A0A1H8SGM3"/>
<sequence length="359" mass="37919">MADFLVHRDDPRTFRFDDGEAAASDVAEGAVQFTVERFGLTANNLTYAVLGDALHYWDFFPAPEGWGRIPAWGFGRAEASGVEGIAVGDRFYGYWPMSTRVTLQVTAGGPGFVDSSPARAALPAVYNRYLRAVPATGFPAALDDAAAVVRPLFLTGWLIADQLAGSAWHGAGTVVLASASSKTALCTAAAIRERDDPPSVIGLTSAGHVASTAALGLYDEVLPYDEVAALPRDRGVVLVDMAGDPGIRAAVHETTREALRASIMVGATHWERASLEGADLPGPQPEMFFAPTVAQERAADLGELPFARRLGAAWAEFATARLPQLVRFEHATGADALAGAYTALLEGAVDPRRGLVLSL</sequence>
<evidence type="ECO:0008006" key="3">
    <source>
        <dbReference type="Google" id="ProtNLM"/>
    </source>
</evidence>
<dbReference type="Pfam" id="PF11017">
    <property type="entry name" value="DUF2855"/>
    <property type="match status" value="1"/>
</dbReference>
<evidence type="ECO:0000313" key="2">
    <source>
        <dbReference type="Proteomes" id="UP000198960"/>
    </source>
</evidence>
<dbReference type="RefSeq" id="WP_170861014.1">
    <property type="nucleotide sequence ID" value="NZ_FOEE01000004.1"/>
</dbReference>
<organism evidence="1 2">
    <name type="scientific">Trujillonella endophytica</name>
    <dbReference type="NCBI Taxonomy" id="673521"/>
    <lineage>
        <taxon>Bacteria</taxon>
        <taxon>Bacillati</taxon>
        <taxon>Actinomycetota</taxon>
        <taxon>Actinomycetes</taxon>
        <taxon>Geodermatophilales</taxon>
        <taxon>Geodermatophilaceae</taxon>
        <taxon>Trujillonella</taxon>
    </lineage>
</organism>
<reference evidence="2" key="1">
    <citation type="submission" date="2016-10" db="EMBL/GenBank/DDBJ databases">
        <authorList>
            <person name="Varghese N."/>
            <person name="Submissions S."/>
        </authorList>
    </citation>
    <scope>NUCLEOTIDE SEQUENCE [LARGE SCALE GENOMIC DNA]</scope>
    <source>
        <strain evidence="2">DSM 45413</strain>
    </source>
</reference>
<proteinExistence type="predicted"/>
<dbReference type="InterPro" id="IPR021276">
    <property type="entry name" value="DUF2855"/>
</dbReference>
<dbReference type="EMBL" id="FOEE01000004">
    <property type="protein sequence ID" value="SEO77458.1"/>
    <property type="molecule type" value="Genomic_DNA"/>
</dbReference>
<accession>A0A1H8SGM3</accession>
<protein>
    <recommendedName>
        <fullName evidence="3">DUF2855 domain-containing protein</fullName>
    </recommendedName>
</protein>
<dbReference type="Proteomes" id="UP000198960">
    <property type="component" value="Unassembled WGS sequence"/>
</dbReference>